<sequence length="377" mass="43631">MDAATLHNSTSSPLLCLPPEIRNTIYEYVIGGNVIGIYMSTIGTPSIVHNVIPILPSSAGNTSNRRYRVSYPQDAIWPEIPAKPSSEAEIAEMNKHEEQMSRERYERFIKMALVQRAYGTSSAIFKHQQSYSRRRPRVNLKPKSVYVSMLWTCRQIYHEACLLLYSSNIFYFEYGPALEMFLLRSLNLKQAQAIKHVYILHRIRTESRDNMSEHWHSVFTPAVIDALPGVQTVSLLLSQIGCLGQGVRLQDRSVNGRWRHCGGVAPAWNDQIYVYGFSRLRLLPQLSYVNVPLRTYSKDCSILRVRHPASSTEPPMKSDRELYVQRLCEQLRTPWNDVSRAFFEEYEMKERPHFMSWAKMMEQKEVAGEDGHKYDFL</sequence>
<dbReference type="PANTHER" id="PTHR38790">
    <property type="entry name" value="2EXR DOMAIN-CONTAINING PROTEIN-RELATED"/>
    <property type="match status" value="1"/>
</dbReference>
<evidence type="ECO:0000313" key="2">
    <source>
        <dbReference type="EMBL" id="KAF2804169.1"/>
    </source>
</evidence>
<dbReference type="EMBL" id="MU003714">
    <property type="protein sequence ID" value="KAF2804169.1"/>
    <property type="molecule type" value="Genomic_DNA"/>
</dbReference>
<proteinExistence type="predicted"/>
<organism evidence="2">
    <name type="scientific">Mytilinidion resinicola</name>
    <dbReference type="NCBI Taxonomy" id="574789"/>
    <lineage>
        <taxon>Eukaryota</taxon>
        <taxon>Fungi</taxon>
        <taxon>Dikarya</taxon>
        <taxon>Ascomycota</taxon>
        <taxon>Pezizomycotina</taxon>
        <taxon>Dothideomycetes</taxon>
        <taxon>Pleosporomycetidae</taxon>
        <taxon>Mytilinidiales</taxon>
        <taxon>Mytilinidiaceae</taxon>
        <taxon>Mytilinidion</taxon>
    </lineage>
</organism>
<gene>
    <name evidence="2 4" type="ORF">BDZ99DRAFT_467543</name>
</gene>
<reference evidence="4" key="2">
    <citation type="submission" date="2020-04" db="EMBL/GenBank/DDBJ databases">
        <authorList>
            <consortium name="NCBI Genome Project"/>
        </authorList>
    </citation>
    <scope>NUCLEOTIDE SEQUENCE</scope>
    <source>
        <strain evidence="4">CBS 304.34</strain>
    </source>
</reference>
<dbReference type="PANTHER" id="PTHR38790:SF4">
    <property type="entry name" value="2EXR DOMAIN-CONTAINING PROTEIN"/>
    <property type="match status" value="1"/>
</dbReference>
<dbReference type="Proteomes" id="UP000504636">
    <property type="component" value="Unplaced"/>
</dbReference>
<dbReference type="AlphaFoldDB" id="A0A6A6Y6D1"/>
<feature type="domain" description="DUF7730" evidence="1">
    <location>
        <begin position="134"/>
        <end position="206"/>
    </location>
</feature>
<name>A0A6A6Y6D1_9PEZI</name>
<dbReference type="RefSeq" id="XP_033571133.1">
    <property type="nucleotide sequence ID" value="XM_033721037.1"/>
</dbReference>
<evidence type="ECO:0000259" key="1">
    <source>
        <dbReference type="Pfam" id="PF24864"/>
    </source>
</evidence>
<dbReference type="Pfam" id="PF24864">
    <property type="entry name" value="DUF7730"/>
    <property type="match status" value="1"/>
</dbReference>
<evidence type="ECO:0000313" key="4">
    <source>
        <dbReference type="RefSeq" id="XP_033571133.1"/>
    </source>
</evidence>
<keyword evidence="3" id="KW-1185">Reference proteome</keyword>
<accession>A0A6A6Y6D1</accession>
<reference evidence="4" key="3">
    <citation type="submission" date="2025-04" db="UniProtKB">
        <authorList>
            <consortium name="RefSeq"/>
        </authorList>
    </citation>
    <scope>IDENTIFICATION</scope>
    <source>
        <strain evidence="4">CBS 304.34</strain>
    </source>
</reference>
<dbReference type="OrthoDB" id="5413827at2759"/>
<dbReference type="GeneID" id="54461930"/>
<dbReference type="InterPro" id="IPR056632">
    <property type="entry name" value="DUF7730"/>
</dbReference>
<evidence type="ECO:0000313" key="3">
    <source>
        <dbReference type="Proteomes" id="UP000504636"/>
    </source>
</evidence>
<protein>
    <recommendedName>
        <fullName evidence="1">DUF7730 domain-containing protein</fullName>
    </recommendedName>
</protein>
<reference evidence="2 4" key="1">
    <citation type="journal article" date="2020" name="Stud. Mycol.">
        <title>101 Dothideomycetes genomes: a test case for predicting lifestyles and emergence of pathogens.</title>
        <authorList>
            <person name="Haridas S."/>
            <person name="Albert R."/>
            <person name="Binder M."/>
            <person name="Bloem J."/>
            <person name="Labutti K."/>
            <person name="Salamov A."/>
            <person name="Andreopoulos B."/>
            <person name="Baker S."/>
            <person name="Barry K."/>
            <person name="Bills G."/>
            <person name="Bluhm B."/>
            <person name="Cannon C."/>
            <person name="Castanera R."/>
            <person name="Culley D."/>
            <person name="Daum C."/>
            <person name="Ezra D."/>
            <person name="Gonzalez J."/>
            <person name="Henrissat B."/>
            <person name="Kuo A."/>
            <person name="Liang C."/>
            <person name="Lipzen A."/>
            <person name="Lutzoni F."/>
            <person name="Magnuson J."/>
            <person name="Mondo S."/>
            <person name="Nolan M."/>
            <person name="Ohm R."/>
            <person name="Pangilinan J."/>
            <person name="Park H.-J."/>
            <person name="Ramirez L."/>
            <person name="Alfaro M."/>
            <person name="Sun H."/>
            <person name="Tritt A."/>
            <person name="Yoshinaga Y."/>
            <person name="Zwiers L.-H."/>
            <person name="Turgeon B."/>
            <person name="Goodwin S."/>
            <person name="Spatafora J."/>
            <person name="Crous P."/>
            <person name="Grigoriev I."/>
        </authorList>
    </citation>
    <scope>NUCLEOTIDE SEQUENCE</scope>
    <source>
        <strain evidence="2 4">CBS 304.34</strain>
    </source>
</reference>